<keyword evidence="6" id="KW-1185">Reference proteome</keyword>
<gene>
    <name evidence="5" type="ORF">QT969_25585</name>
</gene>
<dbReference type="Pfam" id="PF00550">
    <property type="entry name" value="PP-binding"/>
    <property type="match status" value="1"/>
</dbReference>
<evidence type="ECO:0000256" key="3">
    <source>
        <dbReference type="ARBA" id="ARBA00022553"/>
    </source>
</evidence>
<name>A0ABT7RWM9_9NOCA</name>
<dbReference type="CDD" id="cd05930">
    <property type="entry name" value="A_NRPS"/>
    <property type="match status" value="1"/>
</dbReference>
<comment type="cofactor">
    <cofactor evidence="1">
        <name>pantetheine 4'-phosphate</name>
        <dbReference type="ChEBI" id="CHEBI:47942"/>
    </cofactor>
</comment>
<dbReference type="InterPro" id="IPR042099">
    <property type="entry name" value="ANL_N_sf"/>
</dbReference>
<evidence type="ECO:0000256" key="2">
    <source>
        <dbReference type="ARBA" id="ARBA00022450"/>
    </source>
</evidence>
<accession>A0ABT7RWM9</accession>
<sequence length="970" mass="101587">RTLPELLRATAAAHPDREALREGETALTYRELDARSDALADELRAAGAGAGTVIPIDRPRGLDHVLRLWAITKTGAAFTSSDFSGAADEPVPANVAYVVSTSGSTGAPKRVAVTHSGLAPLAAEAARRYRVGPGDRVLQGYHPAFDAALLELLLAHTTGATLVVAPPEVYAGADLQQVLRAQRITHYLSTPAVLGTLDPQQLPDLRVVASGGETLPPALAARWTRGSGAAARHMLDAYGPTEATIVATLADVDGRGGIGRPVPGTVAHVLDARLRPVPDDAVGELYLARTSVALGYLGAPGLTAQRFVAAPGGTRRYRTGDLVHRRPDGTLAFRGRTDRQLKVRGVRIEPGELEAALLAQPGIRHAVVLASGGALVAFAAADPDVDDTRVRAGLAEIVPPQRMPARLRLLPELPTTVNGKLDVAALHELDTARDDAAADRPLTDVEDLVVTVAEGVLGARPDIHAGFFAAGGDSLSAVVLAARLADAFGVDVPARAVLQAPTLAALAAHLRDGDTTRIPLRRYDDDAPTPLAPAQQRLWLLGRAEPRSAAYTVPVALHLSGDLDTAALAAAVADVADRHEVLRTAYPDGIATIVDPPVLETVPGTDVTAAVTEVLTAPFDLTAEAPLRLRLIDLGGGERVLATAVHHIAFDGGSVAPLLTDLQHAYAARVAGAAPIWWPLPVRYRDYARWHHDLLGDPADPASLAARQLDHWATTLAGLPDTPLPLPTDRPRPARPSHVGGAVTAHLDAATHRRVRDVARAYDATGFMVLHAALAALLARRSGRADIAVGTAVAGRADPRLHALVGMFVGTLTLRTTVDGAEPFADLLRRVRTTDLDALAHADVPFDQVVARVAPTRGTHHPLFQVLLAHRTVPAGQDLPQLPGLRVREFDAGTPAAQFDLTVDVTERGDDGIDVRLVYATDLFDATTADALLADYLALLGAALDDPAAAVGDLAAPAPAPLTAPAAAPR</sequence>
<dbReference type="PANTHER" id="PTHR45527:SF1">
    <property type="entry name" value="FATTY ACID SYNTHASE"/>
    <property type="match status" value="1"/>
</dbReference>
<dbReference type="InterPro" id="IPR045851">
    <property type="entry name" value="AMP-bd_C_sf"/>
</dbReference>
<dbReference type="Gene3D" id="3.30.300.30">
    <property type="match status" value="1"/>
</dbReference>
<feature type="non-terminal residue" evidence="5">
    <location>
        <position position="970"/>
    </location>
</feature>
<dbReference type="SUPFAM" id="SSF56801">
    <property type="entry name" value="Acetyl-CoA synthetase-like"/>
    <property type="match status" value="1"/>
</dbReference>
<dbReference type="InterPro" id="IPR020806">
    <property type="entry name" value="PKS_PP-bd"/>
</dbReference>
<dbReference type="PROSITE" id="PS50075">
    <property type="entry name" value="CARRIER"/>
    <property type="match status" value="1"/>
</dbReference>
<dbReference type="Proteomes" id="UP001233164">
    <property type="component" value="Unassembled WGS sequence"/>
</dbReference>
<dbReference type="Gene3D" id="1.10.1200.10">
    <property type="entry name" value="ACP-like"/>
    <property type="match status" value="1"/>
</dbReference>
<evidence type="ECO:0000313" key="6">
    <source>
        <dbReference type="Proteomes" id="UP001233164"/>
    </source>
</evidence>
<proteinExistence type="predicted"/>
<dbReference type="EMBL" id="JAUBOF010000209">
    <property type="protein sequence ID" value="MDM7491654.1"/>
    <property type="molecule type" value="Genomic_DNA"/>
</dbReference>
<dbReference type="Pfam" id="PF00668">
    <property type="entry name" value="Condensation"/>
    <property type="match status" value="1"/>
</dbReference>
<evidence type="ECO:0000256" key="1">
    <source>
        <dbReference type="ARBA" id="ARBA00001957"/>
    </source>
</evidence>
<dbReference type="SUPFAM" id="SSF47336">
    <property type="entry name" value="ACP-like"/>
    <property type="match status" value="1"/>
</dbReference>
<dbReference type="Pfam" id="PF00501">
    <property type="entry name" value="AMP-binding"/>
    <property type="match status" value="2"/>
</dbReference>
<reference evidence="5 6" key="1">
    <citation type="submission" date="2023-06" db="EMBL/GenBank/DDBJ databases">
        <title>Rhodococcus indonesiensis sp. nov a new member of the Rhodococcus ruber lineage isolated from a sediment of neutral hot spring.</title>
        <authorList>
            <person name="Kusuma A.B."/>
            <person name="Fenylestari G."/>
            <person name="Ammar F."/>
            <person name="Nouioui I."/>
            <person name="Goodfellow M."/>
        </authorList>
    </citation>
    <scope>NUCLEOTIDE SEQUENCE [LARGE SCALE GENOMIC DNA]</scope>
    <source>
        <strain evidence="5 6">CSLK01-03</strain>
    </source>
</reference>
<keyword evidence="2" id="KW-0596">Phosphopantetheine</keyword>
<dbReference type="InterPro" id="IPR000873">
    <property type="entry name" value="AMP-dep_synth/lig_dom"/>
</dbReference>
<feature type="domain" description="Carrier" evidence="4">
    <location>
        <begin position="440"/>
        <end position="514"/>
    </location>
</feature>
<dbReference type="RefSeq" id="WP_289382544.1">
    <property type="nucleotide sequence ID" value="NZ_JAUBOF010000209.1"/>
</dbReference>
<dbReference type="InterPro" id="IPR023213">
    <property type="entry name" value="CAT-like_dom_sf"/>
</dbReference>
<evidence type="ECO:0000313" key="5">
    <source>
        <dbReference type="EMBL" id="MDM7491654.1"/>
    </source>
</evidence>
<comment type="caution">
    <text evidence="5">The sequence shown here is derived from an EMBL/GenBank/DDBJ whole genome shotgun (WGS) entry which is preliminary data.</text>
</comment>
<dbReference type="InterPro" id="IPR036736">
    <property type="entry name" value="ACP-like_sf"/>
</dbReference>
<dbReference type="Gene3D" id="3.30.559.10">
    <property type="entry name" value="Chloramphenicol acetyltransferase-like domain"/>
    <property type="match status" value="1"/>
</dbReference>
<keyword evidence="3" id="KW-0597">Phosphoprotein</keyword>
<dbReference type="InterPro" id="IPR001242">
    <property type="entry name" value="Condensation_dom"/>
</dbReference>
<dbReference type="PANTHER" id="PTHR45527">
    <property type="entry name" value="NONRIBOSOMAL PEPTIDE SYNTHETASE"/>
    <property type="match status" value="1"/>
</dbReference>
<dbReference type="InterPro" id="IPR009081">
    <property type="entry name" value="PP-bd_ACP"/>
</dbReference>
<feature type="non-terminal residue" evidence="5">
    <location>
        <position position="1"/>
    </location>
</feature>
<dbReference type="SMART" id="SM00823">
    <property type="entry name" value="PKS_PP"/>
    <property type="match status" value="1"/>
</dbReference>
<dbReference type="Gene3D" id="3.40.50.12780">
    <property type="entry name" value="N-terminal domain of ligase-like"/>
    <property type="match status" value="2"/>
</dbReference>
<dbReference type="SUPFAM" id="SSF52777">
    <property type="entry name" value="CoA-dependent acyltransferases"/>
    <property type="match status" value="2"/>
</dbReference>
<evidence type="ECO:0000259" key="4">
    <source>
        <dbReference type="PROSITE" id="PS50075"/>
    </source>
</evidence>
<protein>
    <submittedName>
        <fullName evidence="5">Condensation domain-containing protein</fullName>
    </submittedName>
</protein>
<organism evidence="5 6">
    <name type="scientific">Rhodococcus indonesiensis</name>
    <dbReference type="NCBI Taxonomy" id="3055869"/>
    <lineage>
        <taxon>Bacteria</taxon>
        <taxon>Bacillati</taxon>
        <taxon>Actinomycetota</taxon>
        <taxon>Actinomycetes</taxon>
        <taxon>Mycobacteriales</taxon>
        <taxon>Nocardiaceae</taxon>
        <taxon>Rhodococcus</taxon>
    </lineage>
</organism>
<dbReference type="Gene3D" id="3.30.559.30">
    <property type="entry name" value="Nonribosomal peptide synthetase, condensation domain"/>
    <property type="match status" value="1"/>
</dbReference>